<gene>
    <name evidence="1" type="ORF">COO20_20180</name>
</gene>
<proteinExistence type="predicted"/>
<dbReference type="Proteomes" id="UP000233597">
    <property type="component" value="Unassembled WGS sequence"/>
</dbReference>
<accession>A0A2N3KJP3</accession>
<protein>
    <recommendedName>
        <fullName evidence="3">Phage tail protein</fullName>
    </recommendedName>
</protein>
<evidence type="ECO:0000313" key="1">
    <source>
        <dbReference type="EMBL" id="PKR50758.1"/>
    </source>
</evidence>
<dbReference type="OrthoDB" id="5677166at2"/>
<evidence type="ECO:0000313" key="2">
    <source>
        <dbReference type="Proteomes" id="UP000233597"/>
    </source>
</evidence>
<dbReference type="RefSeq" id="WP_101269860.1">
    <property type="nucleotide sequence ID" value="NZ_NWTK01000015.1"/>
</dbReference>
<dbReference type="InterPro" id="IPR010877">
    <property type="entry name" value="Phage_Mu_Gp46"/>
</dbReference>
<sequence>MADFAYTDLAVRFDETRKRFDLQLVEGVSSSFKTDHGLETAVIASLFTDRRARDDDAVPDGDRRGFWGDAWPVIPGLKVGSRLWLLDREIITSQTIARVREYGSEALRWLTDNGFARSVTFDAFRDRDAGRWVISVRVTISRPDGQLFERRFANIWNWMDQNK</sequence>
<reference evidence="1 2" key="1">
    <citation type="submission" date="2017-09" db="EMBL/GenBank/DDBJ databases">
        <title>Biodiversity and function of Thalassospira species in the particle-attached aromatic-hydrocarbon-degrading consortia from the surface seawater of the South China Sea.</title>
        <authorList>
            <person name="Dong C."/>
            <person name="Liu R."/>
            <person name="Shao Z."/>
        </authorList>
    </citation>
    <scope>NUCLEOTIDE SEQUENCE [LARGE SCALE GENOMIC DNA]</scope>
    <source>
        <strain evidence="1 2">CSC1P2</strain>
    </source>
</reference>
<name>A0A2N3KJP3_9PROT</name>
<dbReference type="Pfam" id="PF07409">
    <property type="entry name" value="GP46"/>
    <property type="match status" value="1"/>
</dbReference>
<comment type="caution">
    <text evidence="1">The sequence shown here is derived from an EMBL/GenBank/DDBJ whole genome shotgun (WGS) entry which is preliminary data.</text>
</comment>
<organism evidence="1 2">
    <name type="scientific">Thalassospira marina</name>
    <dbReference type="NCBI Taxonomy" id="2048283"/>
    <lineage>
        <taxon>Bacteria</taxon>
        <taxon>Pseudomonadati</taxon>
        <taxon>Pseudomonadota</taxon>
        <taxon>Alphaproteobacteria</taxon>
        <taxon>Rhodospirillales</taxon>
        <taxon>Thalassospiraceae</taxon>
        <taxon>Thalassospira</taxon>
    </lineage>
</organism>
<dbReference type="EMBL" id="NWTK01000015">
    <property type="protein sequence ID" value="PKR50758.1"/>
    <property type="molecule type" value="Genomic_DNA"/>
</dbReference>
<dbReference type="AlphaFoldDB" id="A0A2N3KJP3"/>
<evidence type="ECO:0008006" key="3">
    <source>
        <dbReference type="Google" id="ProtNLM"/>
    </source>
</evidence>